<accession>A0A4Y2TTT0</accession>
<evidence type="ECO:0000313" key="2">
    <source>
        <dbReference type="Proteomes" id="UP000499080"/>
    </source>
</evidence>
<protein>
    <submittedName>
        <fullName evidence="1">Uncharacterized protein</fullName>
    </submittedName>
</protein>
<reference evidence="1 2" key="1">
    <citation type="journal article" date="2019" name="Sci. Rep.">
        <title>Orb-weaving spider Araneus ventricosus genome elucidates the spidroin gene catalogue.</title>
        <authorList>
            <person name="Kono N."/>
            <person name="Nakamura H."/>
            <person name="Ohtoshi R."/>
            <person name="Moran D.A.P."/>
            <person name="Shinohara A."/>
            <person name="Yoshida Y."/>
            <person name="Fujiwara M."/>
            <person name="Mori M."/>
            <person name="Tomita M."/>
            <person name="Arakawa K."/>
        </authorList>
    </citation>
    <scope>NUCLEOTIDE SEQUENCE [LARGE SCALE GENOMIC DNA]</scope>
</reference>
<gene>
    <name evidence="1" type="ORF">AVEN_188972_1</name>
</gene>
<proteinExistence type="predicted"/>
<evidence type="ECO:0000313" key="1">
    <source>
        <dbReference type="EMBL" id="GBO03501.1"/>
    </source>
</evidence>
<keyword evidence="2" id="KW-1185">Reference proteome</keyword>
<sequence length="92" mass="10631">MLKTTETAVKISSSILVQSMKYVMPPIPRSKMDHKTLQPSLGMQVNLNDLDARTIYQALWQHYSLNRLQVAHVMTHQTDVQALWIERSRPTL</sequence>
<dbReference type="EMBL" id="BGPR01030770">
    <property type="protein sequence ID" value="GBO03501.1"/>
    <property type="molecule type" value="Genomic_DNA"/>
</dbReference>
<organism evidence="1 2">
    <name type="scientific">Araneus ventricosus</name>
    <name type="common">Orbweaver spider</name>
    <name type="synonym">Epeira ventricosa</name>
    <dbReference type="NCBI Taxonomy" id="182803"/>
    <lineage>
        <taxon>Eukaryota</taxon>
        <taxon>Metazoa</taxon>
        <taxon>Ecdysozoa</taxon>
        <taxon>Arthropoda</taxon>
        <taxon>Chelicerata</taxon>
        <taxon>Arachnida</taxon>
        <taxon>Araneae</taxon>
        <taxon>Araneomorphae</taxon>
        <taxon>Entelegynae</taxon>
        <taxon>Araneoidea</taxon>
        <taxon>Araneidae</taxon>
        <taxon>Araneus</taxon>
    </lineage>
</organism>
<dbReference type="Proteomes" id="UP000499080">
    <property type="component" value="Unassembled WGS sequence"/>
</dbReference>
<name>A0A4Y2TTT0_ARAVE</name>
<comment type="caution">
    <text evidence="1">The sequence shown here is derived from an EMBL/GenBank/DDBJ whole genome shotgun (WGS) entry which is preliminary data.</text>
</comment>
<dbReference type="AlphaFoldDB" id="A0A4Y2TTT0"/>